<evidence type="ECO:0000259" key="2">
    <source>
        <dbReference type="Pfam" id="PF04069"/>
    </source>
</evidence>
<dbReference type="RefSeq" id="WP_144856869.1">
    <property type="nucleotide sequence ID" value="NZ_BAAAYT010000001.1"/>
</dbReference>
<keyword evidence="1" id="KW-0732">Signal</keyword>
<dbReference type="CDD" id="cd13606">
    <property type="entry name" value="PBP2_ProX_like"/>
    <property type="match status" value="1"/>
</dbReference>
<feature type="signal peptide" evidence="1">
    <location>
        <begin position="1"/>
        <end position="27"/>
    </location>
</feature>
<feature type="domain" description="ABC-type glycine betaine transport system substrate-binding" evidence="2">
    <location>
        <begin position="49"/>
        <end position="307"/>
    </location>
</feature>
<evidence type="ECO:0000313" key="4">
    <source>
        <dbReference type="Proteomes" id="UP000315628"/>
    </source>
</evidence>
<accession>A0A560WE44</accession>
<dbReference type="AlphaFoldDB" id="A0A560WE44"/>
<dbReference type="Gene3D" id="3.40.190.120">
    <property type="entry name" value="Osmoprotection protein (prox), domain 2"/>
    <property type="match status" value="1"/>
</dbReference>
<dbReference type="Proteomes" id="UP000315628">
    <property type="component" value="Unassembled WGS sequence"/>
</dbReference>
<protein>
    <submittedName>
        <fullName evidence="3">Osmoprotectant transport system substrate-binding protein</fullName>
    </submittedName>
</protein>
<name>A0A560WE44_9MICO</name>
<dbReference type="Gene3D" id="3.40.190.10">
    <property type="entry name" value="Periplasmic binding protein-like II"/>
    <property type="match status" value="1"/>
</dbReference>
<dbReference type="InterPro" id="IPR007210">
    <property type="entry name" value="ABC_Gly_betaine_transp_sub-bd"/>
</dbReference>
<sequence length="311" mass="32382">MNHPTRRSALALSGLAALVLAGCGASGDDPLASSSTSSGEGGAAGSGESVVVGGADFSESVLLAEIYAAALSAGGVEASAKTGIGAREVYLKALDEGTIDVFPEYTGALALYYDDTFSETDPDKTYEALQGILPDGMSVLEKSQAEDNDSIVVTRETAESQSLSTLEDLKGTAGEMTLAAPPEFKERPQGIPGLEKTYGITFGSYRPLTAGQATVQALKNGQVDAANIFSTDPAIAANDFVVLEDTKKLFGSQNVVPLVRDDVEDQVSDVLNKVSAKLTTDNIAEMLKATDIDKKDPKQVAQTFVEENDLG</sequence>
<evidence type="ECO:0000256" key="1">
    <source>
        <dbReference type="SAM" id="SignalP"/>
    </source>
</evidence>
<dbReference type="PROSITE" id="PS51318">
    <property type="entry name" value="TAT"/>
    <property type="match status" value="1"/>
</dbReference>
<comment type="caution">
    <text evidence="3">The sequence shown here is derived from an EMBL/GenBank/DDBJ whole genome shotgun (WGS) entry which is preliminary data.</text>
</comment>
<dbReference type="SUPFAM" id="SSF53850">
    <property type="entry name" value="Periplasmic binding protein-like II"/>
    <property type="match status" value="1"/>
</dbReference>
<evidence type="ECO:0000313" key="3">
    <source>
        <dbReference type="EMBL" id="TWD15866.1"/>
    </source>
</evidence>
<reference evidence="3 4" key="1">
    <citation type="submission" date="2019-06" db="EMBL/GenBank/DDBJ databases">
        <title>Sequencing the genomes of 1000 actinobacteria strains.</title>
        <authorList>
            <person name="Klenk H.-P."/>
        </authorList>
    </citation>
    <scope>NUCLEOTIDE SEQUENCE [LARGE SCALE GENOMIC DNA]</scope>
    <source>
        <strain evidence="3 4">DSM 18935</strain>
    </source>
</reference>
<dbReference type="GO" id="GO:0022857">
    <property type="term" value="F:transmembrane transporter activity"/>
    <property type="evidence" value="ECO:0007669"/>
    <property type="project" value="InterPro"/>
</dbReference>
<dbReference type="OrthoDB" id="9781705at2"/>
<dbReference type="EMBL" id="VIUW01000002">
    <property type="protein sequence ID" value="TWD15866.1"/>
    <property type="molecule type" value="Genomic_DNA"/>
</dbReference>
<feature type="chain" id="PRO_5021973517" evidence="1">
    <location>
        <begin position="28"/>
        <end position="311"/>
    </location>
</feature>
<proteinExistence type="predicted"/>
<dbReference type="Pfam" id="PF04069">
    <property type="entry name" value="OpuAC"/>
    <property type="match status" value="1"/>
</dbReference>
<dbReference type="InterPro" id="IPR006311">
    <property type="entry name" value="TAT_signal"/>
</dbReference>
<organism evidence="3 4">
    <name type="scientific">Marihabitans asiaticum</name>
    <dbReference type="NCBI Taxonomy" id="415218"/>
    <lineage>
        <taxon>Bacteria</taxon>
        <taxon>Bacillati</taxon>
        <taxon>Actinomycetota</taxon>
        <taxon>Actinomycetes</taxon>
        <taxon>Micrococcales</taxon>
        <taxon>Intrasporangiaceae</taxon>
        <taxon>Marihabitans</taxon>
    </lineage>
</organism>
<keyword evidence="4" id="KW-1185">Reference proteome</keyword>
<gene>
    <name evidence="3" type="ORF">FB557_1402</name>
</gene>
<dbReference type="PROSITE" id="PS51257">
    <property type="entry name" value="PROKAR_LIPOPROTEIN"/>
    <property type="match status" value="1"/>
</dbReference>
<dbReference type="GO" id="GO:0043190">
    <property type="term" value="C:ATP-binding cassette (ABC) transporter complex"/>
    <property type="evidence" value="ECO:0007669"/>
    <property type="project" value="InterPro"/>
</dbReference>